<gene>
    <name evidence="2" type="ORF">SMAX5B_003374</name>
</gene>
<accession>A0A2U9CZ12</accession>
<organism evidence="2 3">
    <name type="scientific">Scophthalmus maximus</name>
    <name type="common">Turbot</name>
    <name type="synonym">Psetta maxima</name>
    <dbReference type="NCBI Taxonomy" id="52904"/>
    <lineage>
        <taxon>Eukaryota</taxon>
        <taxon>Metazoa</taxon>
        <taxon>Chordata</taxon>
        <taxon>Craniata</taxon>
        <taxon>Vertebrata</taxon>
        <taxon>Euteleostomi</taxon>
        <taxon>Actinopterygii</taxon>
        <taxon>Neopterygii</taxon>
        <taxon>Teleostei</taxon>
        <taxon>Neoteleostei</taxon>
        <taxon>Acanthomorphata</taxon>
        <taxon>Carangaria</taxon>
        <taxon>Pleuronectiformes</taxon>
        <taxon>Pleuronectoidei</taxon>
        <taxon>Scophthalmidae</taxon>
        <taxon>Scophthalmus</taxon>
    </lineage>
</organism>
<dbReference type="Proteomes" id="UP000246464">
    <property type="component" value="Chromosome 22"/>
</dbReference>
<evidence type="ECO:0000256" key="1">
    <source>
        <dbReference type="SAM" id="MobiDB-lite"/>
    </source>
</evidence>
<name>A0A2U9CZ12_SCOMX</name>
<reference evidence="2 3" key="1">
    <citation type="submission" date="2017-12" db="EMBL/GenBank/DDBJ databases">
        <title>Integrating genomic resources of turbot (Scophthalmus maximus) in depth evaluation of genetic and physical mapping variation across individuals.</title>
        <authorList>
            <person name="Martinez P."/>
        </authorList>
    </citation>
    <scope>NUCLEOTIDE SEQUENCE [LARGE SCALE GENOMIC DNA]</scope>
</reference>
<proteinExistence type="predicted"/>
<dbReference type="EMBL" id="CP026264">
    <property type="protein sequence ID" value="AWP21871.1"/>
    <property type="molecule type" value="Genomic_DNA"/>
</dbReference>
<feature type="region of interest" description="Disordered" evidence="1">
    <location>
        <begin position="130"/>
        <end position="150"/>
    </location>
</feature>
<evidence type="ECO:0000313" key="2">
    <source>
        <dbReference type="EMBL" id="AWP21871.1"/>
    </source>
</evidence>
<keyword evidence="3" id="KW-1185">Reference proteome</keyword>
<evidence type="ECO:0000313" key="3">
    <source>
        <dbReference type="Proteomes" id="UP000246464"/>
    </source>
</evidence>
<feature type="compositionally biased region" description="Polar residues" evidence="1">
    <location>
        <begin position="130"/>
        <end position="140"/>
    </location>
</feature>
<protein>
    <submittedName>
        <fullName evidence="2">Uncharacterized protein</fullName>
    </submittedName>
</protein>
<dbReference type="AlphaFoldDB" id="A0A2U9CZ12"/>
<sequence>MVIRQEHVDRSGLMSDGPQKMTVQGVDCCRVRERNPTNPQLVGEPFIHDAGISPRVYEGGKGMGTLLEEKLDVKQGSLVWERLHGGMAHQYFPLYWGRGAGGRGDSLLTAMRLMTRRGLLLLLSLSPNPNIHSDGQPNQHVQRRQEIMRD</sequence>